<feature type="binding site" description="axial binding residue" evidence="9">
    <location>
        <position position="321"/>
    </location>
    <ligand>
        <name>heme b</name>
        <dbReference type="ChEBI" id="CHEBI:60344"/>
        <label>1</label>
    </ligand>
    <ligandPart>
        <name>Fe</name>
        <dbReference type="ChEBI" id="CHEBI:18248"/>
    </ligandPart>
</feature>
<dbReference type="PIRSF" id="PIRSF037471">
    <property type="entry name" value="UCP037471"/>
    <property type="match status" value="1"/>
</dbReference>
<dbReference type="PANTHER" id="PTHR23130">
    <property type="entry name" value="CYTOCHROME B561 AND DOMON DOMAIN-CONTAINING PROTEIN"/>
    <property type="match status" value="1"/>
</dbReference>
<keyword evidence="9" id="KW-0479">Metal-binding</keyword>
<feature type="domain" description="Cytochrome b561" evidence="14">
    <location>
        <begin position="185"/>
        <end position="378"/>
    </location>
</feature>
<dbReference type="CDD" id="cd08760">
    <property type="entry name" value="Cyt_b561_FRRS1_like"/>
    <property type="match status" value="1"/>
</dbReference>
<evidence type="ECO:0000256" key="7">
    <source>
        <dbReference type="ARBA" id="ARBA00023136"/>
    </source>
</evidence>
<dbReference type="AlphaFoldDB" id="A0A2G9GW50"/>
<comment type="cofactor">
    <cofactor evidence="8">
        <name>heme b</name>
        <dbReference type="ChEBI" id="CHEBI:60344"/>
    </cofactor>
    <text evidence="8">Binds 2 heme b groups non-covalently.</text>
</comment>
<feature type="transmembrane region" description="Helical" evidence="11">
    <location>
        <begin position="285"/>
        <end position="303"/>
    </location>
</feature>
<dbReference type="EMBL" id="NKXS01003530">
    <property type="protein sequence ID" value="PIN09472.1"/>
    <property type="molecule type" value="Genomic_DNA"/>
</dbReference>
<reference evidence="16" key="1">
    <citation type="journal article" date="2018" name="Gigascience">
        <title>Genome assembly of the Pink Ipe (Handroanthus impetiginosus, Bignoniaceae), a highly valued, ecologically keystone Neotropical timber forest tree.</title>
        <authorList>
            <person name="Silva-Junior O.B."/>
            <person name="Grattapaglia D."/>
            <person name="Novaes E."/>
            <person name="Collevatti R.G."/>
        </authorList>
    </citation>
    <scope>NUCLEOTIDE SEQUENCE [LARGE SCALE GENOMIC DNA]</scope>
    <source>
        <strain evidence="16">cv. UFG-1</strain>
    </source>
</reference>
<dbReference type="SMART" id="SM00665">
    <property type="entry name" value="B561"/>
    <property type="match status" value="1"/>
</dbReference>
<keyword evidence="4 12" id="KW-0732">Signal</keyword>
<protein>
    <recommendedName>
        <fullName evidence="8">Cytochrome b561 and DOMON domain-containing protein</fullName>
    </recommendedName>
</protein>
<keyword evidence="2 8" id="KW-0813">Transport</keyword>
<dbReference type="STRING" id="429701.A0A2G9GW50"/>
<keyword evidence="3 11" id="KW-0812">Transmembrane</keyword>
<dbReference type="Gene3D" id="1.20.120.1770">
    <property type="match status" value="1"/>
</dbReference>
<feature type="transmembrane region" description="Helical" evidence="11">
    <location>
        <begin position="247"/>
        <end position="273"/>
    </location>
</feature>
<evidence type="ECO:0000259" key="14">
    <source>
        <dbReference type="PROSITE" id="PS50939"/>
    </source>
</evidence>
<evidence type="ECO:0000256" key="1">
    <source>
        <dbReference type="ARBA" id="ARBA00004370"/>
    </source>
</evidence>
<evidence type="ECO:0000259" key="13">
    <source>
        <dbReference type="PROSITE" id="PS50836"/>
    </source>
</evidence>
<feature type="region of interest" description="Disordered" evidence="10">
    <location>
        <begin position="384"/>
        <end position="428"/>
    </location>
</feature>
<dbReference type="GO" id="GO:0016020">
    <property type="term" value="C:membrane"/>
    <property type="evidence" value="ECO:0007669"/>
    <property type="project" value="UniProtKB-SubCell"/>
</dbReference>
<evidence type="ECO:0000256" key="11">
    <source>
        <dbReference type="SAM" id="Phobius"/>
    </source>
</evidence>
<dbReference type="InterPro" id="IPR005018">
    <property type="entry name" value="DOMON_domain"/>
</dbReference>
<feature type="signal peptide" evidence="12">
    <location>
        <begin position="1"/>
        <end position="23"/>
    </location>
</feature>
<evidence type="ECO:0000256" key="2">
    <source>
        <dbReference type="ARBA" id="ARBA00022448"/>
    </source>
</evidence>
<proteinExistence type="predicted"/>
<evidence type="ECO:0000256" key="5">
    <source>
        <dbReference type="ARBA" id="ARBA00022982"/>
    </source>
</evidence>
<feature type="transmembrane region" description="Helical" evidence="11">
    <location>
        <begin position="323"/>
        <end position="341"/>
    </location>
</feature>
<keyword evidence="7 8" id="KW-0472">Membrane</keyword>
<evidence type="ECO:0000256" key="9">
    <source>
        <dbReference type="PIRSR" id="PIRSR037471-1"/>
    </source>
</evidence>
<keyword evidence="16" id="KW-1185">Reference proteome</keyword>
<dbReference type="Proteomes" id="UP000231279">
    <property type="component" value="Unassembled WGS sequence"/>
</dbReference>
<dbReference type="InterPro" id="IPR017214">
    <property type="entry name" value="UCP037471"/>
</dbReference>
<organism evidence="15 16">
    <name type="scientific">Handroanthus impetiginosus</name>
    <dbReference type="NCBI Taxonomy" id="429701"/>
    <lineage>
        <taxon>Eukaryota</taxon>
        <taxon>Viridiplantae</taxon>
        <taxon>Streptophyta</taxon>
        <taxon>Embryophyta</taxon>
        <taxon>Tracheophyta</taxon>
        <taxon>Spermatophyta</taxon>
        <taxon>Magnoliopsida</taxon>
        <taxon>eudicotyledons</taxon>
        <taxon>Gunneridae</taxon>
        <taxon>Pentapetalae</taxon>
        <taxon>asterids</taxon>
        <taxon>lamiids</taxon>
        <taxon>Lamiales</taxon>
        <taxon>Bignoniaceae</taxon>
        <taxon>Crescentiina</taxon>
        <taxon>Tabebuia alliance</taxon>
        <taxon>Handroanthus</taxon>
    </lineage>
</organism>
<evidence type="ECO:0000256" key="12">
    <source>
        <dbReference type="SAM" id="SignalP"/>
    </source>
</evidence>
<name>A0A2G9GW50_9LAMI</name>
<comment type="subcellular location">
    <subcellularLocation>
        <location evidence="1">Membrane</location>
    </subcellularLocation>
</comment>
<feature type="transmembrane region" description="Helical" evidence="11">
    <location>
        <begin position="353"/>
        <end position="375"/>
    </location>
</feature>
<evidence type="ECO:0000256" key="8">
    <source>
        <dbReference type="PIRNR" id="PIRNR037471"/>
    </source>
</evidence>
<dbReference type="OrthoDB" id="19261at2759"/>
<feature type="transmembrane region" description="Helical" evidence="11">
    <location>
        <begin position="214"/>
        <end position="235"/>
    </location>
</feature>
<keyword evidence="5 8" id="KW-0249">Electron transport</keyword>
<dbReference type="GO" id="GO:0046872">
    <property type="term" value="F:metal ion binding"/>
    <property type="evidence" value="ECO:0007669"/>
    <property type="project" value="UniProtKB-KW"/>
</dbReference>
<feature type="compositionally biased region" description="Basic and acidic residues" evidence="10">
    <location>
        <begin position="384"/>
        <end position="398"/>
    </location>
</feature>
<evidence type="ECO:0000313" key="15">
    <source>
        <dbReference type="EMBL" id="PIN09472.1"/>
    </source>
</evidence>
<evidence type="ECO:0000256" key="3">
    <source>
        <dbReference type="ARBA" id="ARBA00022692"/>
    </source>
</evidence>
<feature type="binding site" description="axial binding residue" evidence="9">
    <location>
        <position position="285"/>
    </location>
    <ligand>
        <name>heme b</name>
        <dbReference type="ChEBI" id="CHEBI:60344"/>
        <label>1</label>
    </ligand>
    <ligandPart>
        <name>Fe</name>
        <dbReference type="ChEBI" id="CHEBI:18248"/>
    </ligandPart>
</feature>
<dbReference type="InterPro" id="IPR045265">
    <property type="entry name" value="AIR12_DOMON"/>
</dbReference>
<evidence type="ECO:0000256" key="6">
    <source>
        <dbReference type="ARBA" id="ARBA00022989"/>
    </source>
</evidence>
<dbReference type="PROSITE" id="PS50939">
    <property type="entry name" value="CYTOCHROME_B561"/>
    <property type="match status" value="1"/>
</dbReference>
<dbReference type="PROSITE" id="PS50836">
    <property type="entry name" value="DOMON"/>
    <property type="match status" value="1"/>
</dbReference>
<feature type="binding site" description="axial binding residue" evidence="9">
    <location>
        <position position="252"/>
    </location>
    <ligand>
        <name>heme b</name>
        <dbReference type="ChEBI" id="CHEBI:60344"/>
        <label>1</label>
    </ligand>
    <ligandPart>
        <name>Fe</name>
        <dbReference type="ChEBI" id="CHEBI:18248"/>
    </ligandPart>
</feature>
<feature type="chain" id="PRO_5013600840" description="Cytochrome b561 and DOMON domain-containing protein" evidence="12">
    <location>
        <begin position="24"/>
        <end position="428"/>
    </location>
</feature>
<evidence type="ECO:0000313" key="16">
    <source>
        <dbReference type="Proteomes" id="UP000231279"/>
    </source>
</evidence>
<keyword evidence="9" id="KW-0408">Iron</keyword>
<dbReference type="Pfam" id="PF04526">
    <property type="entry name" value="DUF568"/>
    <property type="match status" value="1"/>
</dbReference>
<dbReference type="InterPro" id="IPR006593">
    <property type="entry name" value="Cyt_b561/ferric_Rdtase_TM"/>
</dbReference>
<comment type="caution">
    <text evidence="15">The sequence shown here is derived from an EMBL/GenBank/DDBJ whole genome shotgun (WGS) entry which is preliminary data.</text>
</comment>
<keyword evidence="6 11" id="KW-1133">Transmembrane helix</keyword>
<feature type="domain" description="DOMON" evidence="13">
    <location>
        <begin position="48"/>
        <end position="170"/>
    </location>
</feature>
<dbReference type="PANTHER" id="PTHR23130:SF175">
    <property type="entry name" value="CYTOCHROME B561 AND DOMON DOMAIN-CONTAINING PROTEIN"/>
    <property type="match status" value="1"/>
</dbReference>
<evidence type="ECO:0000256" key="4">
    <source>
        <dbReference type="ARBA" id="ARBA00022729"/>
    </source>
</evidence>
<feature type="binding site" description="axial binding residue" evidence="9">
    <location>
        <position position="216"/>
    </location>
    <ligand>
        <name>heme b</name>
        <dbReference type="ChEBI" id="CHEBI:60344"/>
        <label>1</label>
    </ligand>
    <ligandPart>
        <name>Fe</name>
        <dbReference type="ChEBI" id="CHEBI:18248"/>
    </ligandPart>
</feature>
<evidence type="ECO:0000256" key="10">
    <source>
        <dbReference type="SAM" id="MobiDB-lite"/>
    </source>
</evidence>
<gene>
    <name evidence="15" type="ORF">CDL12_17946</name>
</gene>
<accession>A0A2G9GW50</accession>
<sequence>MYSSQFLSSVFSFLVLLPVLANAHTCTEDFLTEVGRINITQNCNLKTLQAEFAWNFDNVSRQLEIAFGAKLDTETGWLAWGLNPEAPRMVGTRALIGIKHPNGSLEVNKYSITAFTKLRCPLLPTDNIGLDVRNLSFDYLLNIKYYMIRATILLPKEYNYSSANIVWQIGEAATDRVPFMHPRSLKNFDSAETIDLVSHQVISYHAHPRSRLRMVHGILSIVGWGTLLPVGVIVARYFRKFPQEWSWWFKFHVSCQITGYSLGAIGWGLGLWLGAKSKHYSFHTHRILGIFIFTFTTIQMMALRLKPKRLDEYRIYWNMYHHFLGYAMLVLISVNIFQGIKILEPKPDHVWKWAYIGLLGALGGAVLVLEAYTWLKFWVEKSRKKETIRKEEKPKSEDANNADQPISEGKKNAGGGHTSGGSAVQPRP</sequence>